<dbReference type="Proteomes" id="UP000035704">
    <property type="component" value="Chromosome"/>
</dbReference>
<gene>
    <name evidence="1" type="ORF">CACET_c13780</name>
</gene>
<sequence length="592" mass="68031">MKRIVFVLFFIFILVGCTQQEIKEGQVYVMKDNNHPEEQLGDMVNIEGRIPFQKYVNESLIDQYDSGRILLTISPNGKEIYFMERVETDNLLQVIKGETREEVIIVKEDINSKEQQVIVENIPFISKIVWNSEGSMVAFGGGGRLTIYDVKNNSVVVEEKLAQDKITNFFWSPTDENKLYSEQLDLANASIYYLDSQKKVEAYETREETYYKGKLDSNYYYGTKWDLANDDTKTVILDKQGKIIKILTSGRFRDAYQKSLVVVGERGFGLYYMPDINASDRIITLTKEYIYDVKFIDDGKIAYTTKAEDIETNLFYLHIVSNTGSELKKLKVHGGSIAVLPDGKSGFISGPKWQRVDFVENKFVEDLDFIEEEEIGELQQIYTTIRGAMTTFYNLELKGEGSRINLQKYFKNTSLPEQWAYFDMEKILQERDAKSQISDFVMEIHLKSYDIGTNNASVTIGVNTRNPYGRGVVMDYAMELIKYQGNWYVTGFSTFPYSPEREEVEEILQEVVEKIQMGKLFSGELANKAITIGQIQFWLSGMAHLAPNVESANSVKVFLQVEGEDIYKLVLEKINHNSWKPIKLTQENLSSL</sequence>
<proteinExistence type="predicted"/>
<reference evidence="1 2" key="1">
    <citation type="submission" date="2014-10" db="EMBL/GenBank/DDBJ databases">
        <title>Genome sequence of Clostridium aceticum DSM 1496.</title>
        <authorList>
            <person name="Poehlein A."/>
            <person name="Schiel-Bengelsdorf B."/>
            <person name="Gottschalk G."/>
            <person name="Duerre P."/>
            <person name="Daniel R."/>
        </authorList>
    </citation>
    <scope>NUCLEOTIDE SEQUENCE [LARGE SCALE GENOMIC DNA]</scope>
    <source>
        <strain evidence="1 2">DSM 1496</strain>
    </source>
</reference>
<dbReference type="KEGG" id="cace:CACET_c13780"/>
<name>A0A0G3W914_9CLOT</name>
<evidence type="ECO:0000313" key="1">
    <source>
        <dbReference type="EMBL" id="AKL94843.1"/>
    </source>
</evidence>
<dbReference type="PATRIC" id="fig|84022.6.peg.1373"/>
<dbReference type="RefSeq" id="WP_144414735.1">
    <property type="nucleotide sequence ID" value="NZ_CP009687.1"/>
</dbReference>
<dbReference type="OrthoDB" id="1906906at2"/>
<organism evidence="1 2">
    <name type="scientific">Clostridium aceticum</name>
    <dbReference type="NCBI Taxonomy" id="84022"/>
    <lineage>
        <taxon>Bacteria</taxon>
        <taxon>Bacillati</taxon>
        <taxon>Bacillota</taxon>
        <taxon>Clostridia</taxon>
        <taxon>Eubacteriales</taxon>
        <taxon>Clostridiaceae</taxon>
        <taxon>Clostridium</taxon>
    </lineage>
</organism>
<accession>A0A0G3W914</accession>
<protein>
    <submittedName>
        <fullName evidence="1">Uncharacterized protein</fullName>
    </submittedName>
</protein>
<dbReference type="AlphaFoldDB" id="A0A0G3W914"/>
<evidence type="ECO:0000313" key="2">
    <source>
        <dbReference type="Proteomes" id="UP000035704"/>
    </source>
</evidence>
<dbReference type="PROSITE" id="PS51257">
    <property type="entry name" value="PROKAR_LIPOPROTEIN"/>
    <property type="match status" value="1"/>
</dbReference>
<dbReference type="EMBL" id="CP009687">
    <property type="protein sequence ID" value="AKL94843.1"/>
    <property type="molecule type" value="Genomic_DNA"/>
</dbReference>
<keyword evidence="2" id="KW-1185">Reference proteome</keyword>
<dbReference type="SUPFAM" id="SSF82171">
    <property type="entry name" value="DPP6 N-terminal domain-like"/>
    <property type="match status" value="1"/>
</dbReference>
<dbReference type="STRING" id="84022.CACET_c13780"/>